<evidence type="ECO:0008006" key="3">
    <source>
        <dbReference type="Google" id="ProtNLM"/>
    </source>
</evidence>
<comment type="caution">
    <text evidence="1">The sequence shown here is derived from an EMBL/GenBank/DDBJ whole genome shotgun (WGS) entry which is preliminary data.</text>
</comment>
<gene>
    <name evidence="1" type="ORF">GCM10022393_33670</name>
</gene>
<proteinExistence type="predicted"/>
<sequence length="263" mass="30059">MKKSYILLYIMMTCLYTNIYASKTDNVDPIIEVVESYINLMNSLEKDDAVTKVLNLYSEQYTGNTTYVNLSGAIIKKNYTKEHIKSQLNDIVQDGNYNLKIKMNSILYTIQKESAGTVSVLLDFESFIDTKIAEKGTILMNVVVAKQKEQWKIMQNNMVRVSEVKDIGDCVCHIFEKGSTQFVTELYYPAGVKYDHKFEAFRITSNEKNKVVNSGGKTFIWENNSNKLSLNQEELGVAKTPKQVVELLIKKMNTETCATIIFR</sequence>
<evidence type="ECO:0000313" key="1">
    <source>
        <dbReference type="EMBL" id="GAA3516856.1"/>
    </source>
</evidence>
<dbReference type="RefSeq" id="WP_344929423.1">
    <property type="nucleotide sequence ID" value="NZ_BAABCW010000017.1"/>
</dbReference>
<name>A0ABP6URZ1_9FLAO</name>
<keyword evidence="2" id="KW-1185">Reference proteome</keyword>
<organism evidence="1 2">
    <name type="scientific">Aquimarina addita</name>
    <dbReference type="NCBI Taxonomy" id="870485"/>
    <lineage>
        <taxon>Bacteria</taxon>
        <taxon>Pseudomonadati</taxon>
        <taxon>Bacteroidota</taxon>
        <taxon>Flavobacteriia</taxon>
        <taxon>Flavobacteriales</taxon>
        <taxon>Flavobacteriaceae</taxon>
        <taxon>Aquimarina</taxon>
    </lineage>
</organism>
<accession>A0ABP6URZ1</accession>
<evidence type="ECO:0000313" key="2">
    <source>
        <dbReference type="Proteomes" id="UP001500459"/>
    </source>
</evidence>
<protein>
    <recommendedName>
        <fullName evidence="3">SnoaL-like domain-containing protein</fullName>
    </recommendedName>
</protein>
<dbReference type="EMBL" id="BAABCW010000017">
    <property type="protein sequence ID" value="GAA3516856.1"/>
    <property type="molecule type" value="Genomic_DNA"/>
</dbReference>
<dbReference type="Proteomes" id="UP001500459">
    <property type="component" value="Unassembled WGS sequence"/>
</dbReference>
<reference evidence="2" key="1">
    <citation type="journal article" date="2019" name="Int. J. Syst. Evol. Microbiol.">
        <title>The Global Catalogue of Microorganisms (GCM) 10K type strain sequencing project: providing services to taxonomists for standard genome sequencing and annotation.</title>
        <authorList>
            <consortium name="The Broad Institute Genomics Platform"/>
            <consortium name="The Broad Institute Genome Sequencing Center for Infectious Disease"/>
            <person name="Wu L."/>
            <person name="Ma J."/>
        </authorList>
    </citation>
    <scope>NUCLEOTIDE SEQUENCE [LARGE SCALE GENOMIC DNA]</scope>
    <source>
        <strain evidence="2">JCM 17106</strain>
    </source>
</reference>